<keyword evidence="1" id="KW-1133">Transmembrane helix</keyword>
<keyword evidence="1" id="KW-0472">Membrane</keyword>
<name>A0ABQ6BS89_9CAUL</name>
<feature type="transmembrane region" description="Helical" evidence="1">
    <location>
        <begin position="43"/>
        <end position="62"/>
    </location>
</feature>
<reference evidence="3" key="1">
    <citation type="journal article" date="2019" name="Int. J. Syst. Evol. Microbiol.">
        <title>The Global Catalogue of Microorganisms (GCM) 10K type strain sequencing project: providing services to taxonomists for standard genome sequencing and annotation.</title>
        <authorList>
            <consortium name="The Broad Institute Genomics Platform"/>
            <consortium name="The Broad Institute Genome Sequencing Center for Infectious Disease"/>
            <person name="Wu L."/>
            <person name="Ma J."/>
        </authorList>
    </citation>
    <scope>NUCLEOTIDE SEQUENCE [LARGE SCALE GENOMIC DNA]</scope>
    <source>
        <strain evidence="3">NBRC 110107</strain>
    </source>
</reference>
<proteinExistence type="predicted"/>
<accession>A0ABQ6BS89</accession>
<evidence type="ECO:0000313" key="2">
    <source>
        <dbReference type="EMBL" id="GLS02763.1"/>
    </source>
</evidence>
<evidence type="ECO:0000313" key="3">
    <source>
        <dbReference type="Proteomes" id="UP001156921"/>
    </source>
</evidence>
<organism evidence="2 3">
    <name type="scientific">Brevundimonas denitrificans</name>
    <dbReference type="NCBI Taxonomy" id="1443434"/>
    <lineage>
        <taxon>Bacteria</taxon>
        <taxon>Pseudomonadati</taxon>
        <taxon>Pseudomonadota</taxon>
        <taxon>Alphaproteobacteria</taxon>
        <taxon>Caulobacterales</taxon>
        <taxon>Caulobacteraceae</taxon>
        <taxon>Brevundimonas</taxon>
    </lineage>
</organism>
<comment type="caution">
    <text evidence="2">The sequence shown here is derived from an EMBL/GenBank/DDBJ whole genome shotgun (WGS) entry which is preliminary data.</text>
</comment>
<gene>
    <name evidence="2" type="ORF">GCM10007859_27940</name>
</gene>
<keyword evidence="1" id="KW-0812">Transmembrane</keyword>
<protein>
    <submittedName>
        <fullName evidence="2">Uncharacterized protein</fullName>
    </submittedName>
</protein>
<keyword evidence="3" id="KW-1185">Reference proteome</keyword>
<dbReference type="RefSeq" id="WP_284223666.1">
    <property type="nucleotide sequence ID" value="NZ_BSOY01000107.1"/>
</dbReference>
<evidence type="ECO:0000256" key="1">
    <source>
        <dbReference type="SAM" id="Phobius"/>
    </source>
</evidence>
<dbReference type="Proteomes" id="UP001156921">
    <property type="component" value="Unassembled WGS sequence"/>
</dbReference>
<dbReference type="EMBL" id="BSOY01000107">
    <property type="protein sequence ID" value="GLS02763.1"/>
    <property type="molecule type" value="Genomic_DNA"/>
</dbReference>
<sequence>MTHYDPNNDPERRETIITETVVSPAHVTETVETVVVRESNTGWWIAGILGGVVLIAVFWILFARGPDTQTDEALLEAQMDAAAAQAQADSALIQGQVAGAQASVDIARADAARSQADAIRAASEARAAEARASTPVVIEREVQVPAPSGGVAVVTPTSPQN</sequence>